<dbReference type="Gramene" id="TraesKAR7A01G0047540.1">
    <property type="protein sequence ID" value="cds.TraesKAR7A01G0047540.1"/>
    <property type="gene ID" value="TraesKAR7A01G0047540"/>
</dbReference>
<dbReference type="Gene3D" id="2.60.40.420">
    <property type="entry name" value="Cupredoxins - blue copper proteins"/>
    <property type="match status" value="1"/>
</dbReference>
<keyword evidence="1" id="KW-0732">Signal</keyword>
<dbReference type="GO" id="GO:0005886">
    <property type="term" value="C:plasma membrane"/>
    <property type="evidence" value="ECO:0000318"/>
    <property type="project" value="GO_Central"/>
</dbReference>
<dbReference type="Gramene" id="TraesNOR7A03G03877900.1">
    <property type="protein sequence ID" value="TraesNOR7A03G03877900.1"/>
    <property type="gene ID" value="TraesNOR7A03G03877900"/>
</dbReference>
<dbReference type="Gramene" id="TraesJUL7A03G03870880.1">
    <property type="protein sequence ID" value="TraesJUL7A03G03870880.1"/>
    <property type="gene ID" value="TraesJUL7A03G03870880"/>
</dbReference>
<dbReference type="Gramene" id="TraesCLE_scaffold_061354_01G000200.1">
    <property type="protein sequence ID" value="TraesCLE_scaffold_061354_01G000200.1"/>
    <property type="gene ID" value="TraesCLE_scaffold_061354_01G000200"/>
</dbReference>
<dbReference type="GeneID" id="123149229"/>
<dbReference type="OrthoDB" id="581242at2759"/>
<dbReference type="SUPFAM" id="SSF49503">
    <property type="entry name" value="Cupredoxins"/>
    <property type="match status" value="1"/>
</dbReference>
<evidence type="ECO:0000313" key="3">
    <source>
        <dbReference type="EnsemblPlants" id="TraesCS7A02G104200.1"/>
    </source>
</evidence>
<dbReference type="PANTHER" id="PTHR33021:SF216">
    <property type="entry name" value="PHYTOCYANIN DOMAIN-CONTAINING PROTEIN"/>
    <property type="match status" value="1"/>
</dbReference>
<dbReference type="GO" id="GO:0009055">
    <property type="term" value="F:electron transfer activity"/>
    <property type="evidence" value="ECO:0007669"/>
    <property type="project" value="InterPro"/>
</dbReference>
<dbReference type="PANTHER" id="PTHR33021">
    <property type="entry name" value="BLUE COPPER PROTEIN"/>
    <property type="match status" value="1"/>
</dbReference>
<keyword evidence="4" id="KW-1185">Reference proteome</keyword>
<dbReference type="InterPro" id="IPR003245">
    <property type="entry name" value="Phytocyanin_dom"/>
</dbReference>
<dbReference type="SMR" id="A0A3B6RD74"/>
<dbReference type="InterPro" id="IPR008972">
    <property type="entry name" value="Cupredoxin"/>
</dbReference>
<dbReference type="Gramene" id="TraesSYM7A03G03785550.1">
    <property type="protein sequence ID" value="TraesSYM7A03G03785550.1"/>
    <property type="gene ID" value="TraesSYM7A03G03785550"/>
</dbReference>
<dbReference type="EnsemblPlants" id="TraesCS7A02G104200.1">
    <property type="protein sequence ID" value="TraesCS7A02G104200.1"/>
    <property type="gene ID" value="TraesCS7A02G104200"/>
</dbReference>
<feature type="signal peptide" evidence="1">
    <location>
        <begin position="1"/>
        <end position="29"/>
    </location>
</feature>
<gene>
    <name evidence="3" type="primary">LOC123149229</name>
</gene>
<dbReference type="Gramene" id="TraesCAD_scaffold_059916_01G000200.1">
    <property type="protein sequence ID" value="TraesCAD_scaffold_059916_01G000200.1"/>
    <property type="gene ID" value="TraesCAD_scaffold_059916_01G000200"/>
</dbReference>
<accession>A0A3B6RD74</accession>
<dbReference type="Gramene" id="TraesROB_scaffold_178513_01G000100.1">
    <property type="protein sequence ID" value="TraesROB_scaffold_178513_01G000100.1"/>
    <property type="gene ID" value="TraesROB_scaffold_178513_01G000100"/>
</dbReference>
<feature type="domain" description="Phytocyanin" evidence="2">
    <location>
        <begin position="31"/>
        <end position="129"/>
    </location>
</feature>
<dbReference type="Gramene" id="TraesSTA7A03G03829670.1">
    <property type="protein sequence ID" value="TraesSTA7A03G03829670.1"/>
    <property type="gene ID" value="TraesSTA7A03G03829670"/>
</dbReference>
<dbReference type="Gramene" id="TraesCS7A02G104200.1">
    <property type="protein sequence ID" value="TraesCS7A02G104200.1"/>
    <property type="gene ID" value="TraesCS7A02G104200"/>
</dbReference>
<feature type="chain" id="PRO_5043180081" description="Phytocyanin domain-containing protein" evidence="1">
    <location>
        <begin position="30"/>
        <end position="131"/>
    </location>
</feature>
<dbReference type="Gramene" id="TraesLDM7A03G03841640.1">
    <property type="protein sequence ID" value="TraesLDM7A03G03841640.1"/>
    <property type="gene ID" value="TraesLDM7A03G03841640"/>
</dbReference>
<evidence type="ECO:0000313" key="4">
    <source>
        <dbReference type="Proteomes" id="UP000019116"/>
    </source>
</evidence>
<sequence>MALGRSMSSSGAVALGLVLTLCFATSGFSKTEWIVGGWKGWTFGVHGWERNKTFYPGDVLVFKYNPKMHNVVVVNKDEEFLCRAGAVGDDTYTSGYDKLELGSQGPMYAISSKPGDCEGGMKLEVHITTRR</sequence>
<dbReference type="Gramene" id="TraesARIUn03G04578650.1">
    <property type="protein sequence ID" value="TraesARIUn03G04578650.1"/>
    <property type="gene ID" value="TraesARIUn03G04578650"/>
</dbReference>
<dbReference type="CDD" id="cd11013">
    <property type="entry name" value="Plantacyanin"/>
    <property type="match status" value="1"/>
</dbReference>
<dbReference type="InterPro" id="IPR041844">
    <property type="entry name" value="Plantacyanin"/>
</dbReference>
<evidence type="ECO:0000259" key="2">
    <source>
        <dbReference type="PROSITE" id="PS51485"/>
    </source>
</evidence>
<dbReference type="Pfam" id="PF02298">
    <property type="entry name" value="Cu_bind_like"/>
    <property type="match status" value="1"/>
</dbReference>
<proteinExistence type="predicted"/>
<dbReference type="InterPro" id="IPR039391">
    <property type="entry name" value="Phytocyanin-like"/>
</dbReference>
<dbReference type="Gramene" id="TraesCS7A03G0246600.1">
    <property type="protein sequence ID" value="TraesCS7A03G0246600.1.CDS"/>
    <property type="gene ID" value="TraesCS7A03G0246600"/>
</dbReference>
<dbReference type="RefSeq" id="XP_044424774.1">
    <property type="nucleotide sequence ID" value="XM_044568839.1"/>
</dbReference>
<reference evidence="3" key="1">
    <citation type="submission" date="2018-08" db="EMBL/GenBank/DDBJ databases">
        <authorList>
            <person name="Rossello M."/>
        </authorList>
    </citation>
    <scope>NUCLEOTIDE SEQUENCE [LARGE SCALE GENOMIC DNA]</scope>
    <source>
        <strain evidence="3">cv. Chinese Spring</strain>
    </source>
</reference>
<dbReference type="Gramene" id="TraesWEE_scaffold_161406_01G000200.1">
    <property type="protein sequence ID" value="TraesWEE_scaffold_161406_01G000200.1"/>
    <property type="gene ID" value="TraesWEE_scaffold_161406_01G000200"/>
</dbReference>
<dbReference type="AlphaFoldDB" id="A0A3B6RD74"/>
<protein>
    <recommendedName>
        <fullName evidence="2">Phytocyanin domain-containing protein</fullName>
    </recommendedName>
</protein>
<reference evidence="3" key="2">
    <citation type="submission" date="2018-10" db="UniProtKB">
        <authorList>
            <consortium name="EnsemblPlants"/>
        </authorList>
    </citation>
    <scope>IDENTIFICATION</scope>
</reference>
<dbReference type="PROSITE" id="PS51485">
    <property type="entry name" value="PHYTOCYANIN"/>
    <property type="match status" value="1"/>
</dbReference>
<dbReference type="Gramene" id="TraesARIUn03G04601700.1">
    <property type="protein sequence ID" value="TraesARIUn03G04601700.1"/>
    <property type="gene ID" value="TraesARIUn03G04601700"/>
</dbReference>
<evidence type="ECO:0000256" key="1">
    <source>
        <dbReference type="SAM" id="SignalP"/>
    </source>
</evidence>
<dbReference type="Proteomes" id="UP000019116">
    <property type="component" value="Chromosome 7A"/>
</dbReference>
<name>A0A3B6RD74_WHEAT</name>
<dbReference type="Gramene" id="TraesPARA_EIv1.0_2250550.1">
    <property type="protein sequence ID" value="TraesPARA_EIv1.0_2250550.1.CDS"/>
    <property type="gene ID" value="TraesPARA_EIv1.0_2250550"/>
</dbReference>
<organism evidence="3">
    <name type="scientific">Triticum aestivum</name>
    <name type="common">Wheat</name>
    <dbReference type="NCBI Taxonomy" id="4565"/>
    <lineage>
        <taxon>Eukaryota</taxon>
        <taxon>Viridiplantae</taxon>
        <taxon>Streptophyta</taxon>
        <taxon>Embryophyta</taxon>
        <taxon>Tracheophyta</taxon>
        <taxon>Spermatophyta</taxon>
        <taxon>Magnoliopsida</taxon>
        <taxon>Liliopsida</taxon>
        <taxon>Poales</taxon>
        <taxon>Poaceae</taxon>
        <taxon>BOP clade</taxon>
        <taxon>Pooideae</taxon>
        <taxon>Triticodae</taxon>
        <taxon>Triticeae</taxon>
        <taxon>Triticinae</taxon>
        <taxon>Triticum</taxon>
    </lineage>
</organism>